<gene>
    <name evidence="9" type="primary">ispE</name>
    <name evidence="12" type="ORF">FEZ08_06800</name>
</gene>
<dbReference type="GO" id="GO:0019288">
    <property type="term" value="P:isopentenyl diphosphate biosynthetic process, methylerythritol 4-phosphate pathway"/>
    <property type="evidence" value="ECO:0007669"/>
    <property type="project" value="UniProtKB-UniRule"/>
</dbReference>
<dbReference type="PANTHER" id="PTHR43527">
    <property type="entry name" value="4-DIPHOSPHOCYTIDYL-2-C-METHYL-D-ERYTHRITOL KINASE, CHLOROPLASTIC"/>
    <property type="match status" value="1"/>
</dbReference>
<evidence type="ECO:0000256" key="2">
    <source>
        <dbReference type="ARBA" id="ARBA00012052"/>
    </source>
</evidence>
<dbReference type="Proteomes" id="UP000306912">
    <property type="component" value="Unassembled WGS sequence"/>
</dbReference>
<evidence type="ECO:0000256" key="1">
    <source>
        <dbReference type="ARBA" id="ARBA00009684"/>
    </source>
</evidence>
<dbReference type="InterPro" id="IPR006204">
    <property type="entry name" value="GHMP_kinase_N_dom"/>
</dbReference>
<keyword evidence="13" id="KW-1185">Reference proteome</keyword>
<dbReference type="AlphaFoldDB" id="A0A5R8QDJ9"/>
<dbReference type="Gene3D" id="3.30.230.10">
    <property type="match status" value="1"/>
</dbReference>
<keyword evidence="6 9" id="KW-0418">Kinase</keyword>
<dbReference type="InterPro" id="IPR004424">
    <property type="entry name" value="IspE"/>
</dbReference>
<dbReference type="SUPFAM" id="SSF54211">
    <property type="entry name" value="Ribosomal protein S5 domain 2-like"/>
    <property type="match status" value="1"/>
</dbReference>
<dbReference type="PANTHER" id="PTHR43527:SF2">
    <property type="entry name" value="4-DIPHOSPHOCYTIDYL-2-C-METHYL-D-ERYTHRITOL KINASE, CHLOROPLASTIC"/>
    <property type="match status" value="1"/>
</dbReference>
<keyword evidence="7 9" id="KW-0067">ATP-binding</keyword>
<dbReference type="EC" id="2.7.1.148" evidence="2 9"/>
<dbReference type="RefSeq" id="WP_138190974.1">
    <property type="nucleotide sequence ID" value="NZ_VBWP01000005.1"/>
</dbReference>
<protein>
    <recommendedName>
        <fullName evidence="3 9">4-diphosphocytidyl-2-C-methyl-D-erythritol kinase</fullName>
        <shortName evidence="9">CMK</shortName>
        <ecNumber evidence="2 9">2.7.1.148</ecNumber>
    </recommendedName>
    <alternativeName>
        <fullName evidence="8 9">4-(cytidine-5'-diphospho)-2-C-methyl-D-erythritol kinase</fullName>
    </alternativeName>
</protein>
<dbReference type="SUPFAM" id="SSF55060">
    <property type="entry name" value="GHMP Kinase, C-terminal domain"/>
    <property type="match status" value="1"/>
</dbReference>
<dbReference type="Pfam" id="PF00288">
    <property type="entry name" value="GHMP_kinases_N"/>
    <property type="match status" value="1"/>
</dbReference>
<sequence length="291" mass="31563">MGEVIEKAYAKINLTLDVLFKRDDGYHEVEMIMTSLELADYLSFSKRDDKQILLSAEGGSIPVNEENLCYKAAFLLQQHFGVEYGVNIAINKQIPVAAGLAGGSSDAAATLRGLNTLWELKLSLGELEELGAQIGSDVPFCVRGNTALARGRGEVLELIAPMPSCFVVLAKPKFGFSTARVYDILNLNNIVHPDTTAMIAAIESQDVTQIGALLSNVLANYNKDEIVKIKQVMDASTTQGVLMSGSGPTMYALFSSENQATRLFNSLKGFCDDVYLTKTRMSGKEKSEVSS</sequence>
<evidence type="ECO:0000313" key="13">
    <source>
        <dbReference type="Proteomes" id="UP000306912"/>
    </source>
</evidence>
<feature type="active site" evidence="9">
    <location>
        <position position="11"/>
    </location>
</feature>
<evidence type="ECO:0000256" key="9">
    <source>
        <dbReference type="HAMAP-Rule" id="MF_00061"/>
    </source>
</evidence>
<keyword evidence="4 9" id="KW-0808">Transferase</keyword>
<keyword evidence="9" id="KW-0414">Isoprene biosynthesis</keyword>
<dbReference type="FunFam" id="3.30.230.10:FF:000029">
    <property type="entry name" value="4-diphosphocytidyl-2-C-methyl-D-erythritol kinase"/>
    <property type="match status" value="1"/>
</dbReference>
<feature type="active site" evidence="9">
    <location>
        <position position="137"/>
    </location>
</feature>
<dbReference type="InterPro" id="IPR014721">
    <property type="entry name" value="Ribsml_uS5_D2-typ_fold_subgr"/>
</dbReference>
<name>A0A5R8QDJ9_9FIRM</name>
<comment type="pathway">
    <text evidence="9">Isoprenoid biosynthesis; isopentenyl diphosphate biosynthesis via DXP pathway; isopentenyl diphosphate from 1-deoxy-D-xylulose 5-phosphate: step 3/6.</text>
</comment>
<comment type="caution">
    <text evidence="12">The sequence shown here is derived from an EMBL/GenBank/DDBJ whole genome shotgun (WGS) entry which is preliminary data.</text>
</comment>
<evidence type="ECO:0000256" key="8">
    <source>
        <dbReference type="ARBA" id="ARBA00032554"/>
    </source>
</evidence>
<comment type="similarity">
    <text evidence="1 9">Belongs to the GHMP kinase family. IspE subfamily.</text>
</comment>
<reference evidence="12 13" key="1">
    <citation type="submission" date="2019-05" db="EMBL/GenBank/DDBJ databases">
        <title>Culicoidintestinum kansasii gen. nov., sp. nov. from the gastrointestinal tract of the biting midge, Culicoides sonorensis.</title>
        <authorList>
            <person name="Neupane S."/>
            <person name="Ghosh A."/>
            <person name="Gunther S."/>
            <person name="Martin K."/>
            <person name="Zurek L."/>
        </authorList>
    </citation>
    <scope>NUCLEOTIDE SEQUENCE [LARGE SCALE GENOMIC DNA]</scope>
    <source>
        <strain evidence="12 13">CS-1</strain>
    </source>
</reference>
<keyword evidence="5 9" id="KW-0547">Nucleotide-binding</keyword>
<feature type="domain" description="GHMP kinase C-terminal" evidence="11">
    <location>
        <begin position="198"/>
        <end position="271"/>
    </location>
</feature>
<dbReference type="InParanoid" id="A0A5R8QDJ9"/>
<evidence type="ECO:0000313" key="12">
    <source>
        <dbReference type="EMBL" id="TLG73837.1"/>
    </source>
</evidence>
<dbReference type="EMBL" id="VBWP01000005">
    <property type="protein sequence ID" value="TLG73837.1"/>
    <property type="molecule type" value="Genomic_DNA"/>
</dbReference>
<proteinExistence type="inferred from homology"/>
<organism evidence="12 13">
    <name type="scientific">Culicoidibacter larvae</name>
    <dbReference type="NCBI Taxonomy" id="2579976"/>
    <lineage>
        <taxon>Bacteria</taxon>
        <taxon>Bacillati</taxon>
        <taxon>Bacillota</taxon>
        <taxon>Culicoidibacteria</taxon>
        <taxon>Culicoidibacterales</taxon>
        <taxon>Culicoidibacteraceae</taxon>
        <taxon>Culicoidibacter</taxon>
    </lineage>
</organism>
<dbReference type="UniPathway" id="UPA00056">
    <property type="reaction ID" value="UER00094"/>
</dbReference>
<evidence type="ECO:0000256" key="6">
    <source>
        <dbReference type="ARBA" id="ARBA00022777"/>
    </source>
</evidence>
<dbReference type="Gene3D" id="3.30.70.890">
    <property type="entry name" value="GHMP kinase, C-terminal domain"/>
    <property type="match status" value="1"/>
</dbReference>
<evidence type="ECO:0000259" key="11">
    <source>
        <dbReference type="Pfam" id="PF08544"/>
    </source>
</evidence>
<comment type="catalytic activity">
    <reaction evidence="9">
        <text>4-CDP-2-C-methyl-D-erythritol + ATP = 4-CDP-2-C-methyl-D-erythritol 2-phosphate + ADP + H(+)</text>
        <dbReference type="Rhea" id="RHEA:18437"/>
        <dbReference type="ChEBI" id="CHEBI:15378"/>
        <dbReference type="ChEBI" id="CHEBI:30616"/>
        <dbReference type="ChEBI" id="CHEBI:57823"/>
        <dbReference type="ChEBI" id="CHEBI:57919"/>
        <dbReference type="ChEBI" id="CHEBI:456216"/>
        <dbReference type="EC" id="2.7.1.148"/>
    </reaction>
</comment>
<dbReference type="InterPro" id="IPR013750">
    <property type="entry name" value="GHMP_kinase_C_dom"/>
</dbReference>
<evidence type="ECO:0000256" key="4">
    <source>
        <dbReference type="ARBA" id="ARBA00022679"/>
    </source>
</evidence>
<dbReference type="GO" id="GO:0005524">
    <property type="term" value="F:ATP binding"/>
    <property type="evidence" value="ECO:0007669"/>
    <property type="project" value="UniProtKB-UniRule"/>
</dbReference>
<evidence type="ECO:0000259" key="10">
    <source>
        <dbReference type="Pfam" id="PF00288"/>
    </source>
</evidence>
<dbReference type="InterPro" id="IPR036554">
    <property type="entry name" value="GHMP_kinase_C_sf"/>
</dbReference>
<feature type="binding site" evidence="9">
    <location>
        <begin position="95"/>
        <end position="105"/>
    </location>
    <ligand>
        <name>ATP</name>
        <dbReference type="ChEBI" id="CHEBI:30616"/>
    </ligand>
</feature>
<dbReference type="GO" id="GO:0016114">
    <property type="term" value="P:terpenoid biosynthetic process"/>
    <property type="evidence" value="ECO:0007669"/>
    <property type="project" value="UniProtKB-UniRule"/>
</dbReference>
<dbReference type="OrthoDB" id="9809438at2"/>
<accession>A0A5R8QDJ9</accession>
<dbReference type="InterPro" id="IPR020568">
    <property type="entry name" value="Ribosomal_Su5_D2-typ_SF"/>
</dbReference>
<dbReference type="FunCoup" id="A0A5R8QDJ9">
    <property type="interactions" value="358"/>
</dbReference>
<evidence type="ECO:0000256" key="3">
    <source>
        <dbReference type="ARBA" id="ARBA00017473"/>
    </source>
</evidence>
<comment type="function">
    <text evidence="9">Catalyzes the phosphorylation of the position 2 hydroxy group of 4-diphosphocytidyl-2C-methyl-D-erythritol.</text>
</comment>
<evidence type="ECO:0000256" key="7">
    <source>
        <dbReference type="ARBA" id="ARBA00022840"/>
    </source>
</evidence>
<dbReference type="GO" id="GO:0050515">
    <property type="term" value="F:4-(cytidine 5'-diphospho)-2-C-methyl-D-erythritol kinase activity"/>
    <property type="evidence" value="ECO:0007669"/>
    <property type="project" value="UniProtKB-UniRule"/>
</dbReference>
<dbReference type="NCBIfam" id="TIGR00154">
    <property type="entry name" value="ispE"/>
    <property type="match status" value="1"/>
</dbReference>
<dbReference type="Pfam" id="PF08544">
    <property type="entry name" value="GHMP_kinases_C"/>
    <property type="match status" value="1"/>
</dbReference>
<evidence type="ECO:0000256" key="5">
    <source>
        <dbReference type="ARBA" id="ARBA00022741"/>
    </source>
</evidence>
<feature type="domain" description="GHMP kinase N-terminal" evidence="10">
    <location>
        <begin position="67"/>
        <end position="144"/>
    </location>
</feature>
<dbReference type="PIRSF" id="PIRSF010376">
    <property type="entry name" value="IspE"/>
    <property type="match status" value="1"/>
</dbReference>
<dbReference type="HAMAP" id="MF_00061">
    <property type="entry name" value="IspE"/>
    <property type="match status" value="1"/>
</dbReference>